<keyword evidence="10" id="KW-0239">DNA-directed DNA polymerase</keyword>
<reference evidence="14 15" key="1">
    <citation type="submission" date="2016-02" db="EMBL/GenBank/DDBJ databases">
        <authorList>
            <person name="Wen L."/>
            <person name="He K."/>
            <person name="Yang H."/>
        </authorList>
    </citation>
    <scope>NUCLEOTIDE SEQUENCE [LARGE SCALE GENOMIC DNA]</scope>
    <source>
        <strain evidence="14 15">MJR8628A</strain>
    </source>
</reference>
<dbReference type="InterPro" id="IPR012763">
    <property type="entry name" value="DNA_pol_III_sug/sutau_N"/>
</dbReference>
<keyword evidence="3" id="KW-0808">Transferase</keyword>
<evidence type="ECO:0000256" key="7">
    <source>
        <dbReference type="ARBA" id="ARBA00022741"/>
    </source>
</evidence>
<proteinExistence type="inferred from homology"/>
<dbReference type="InterPro" id="IPR003593">
    <property type="entry name" value="AAA+_ATPase"/>
</dbReference>
<dbReference type="GO" id="GO:0006261">
    <property type="term" value="P:DNA-templated DNA replication"/>
    <property type="evidence" value="ECO:0007669"/>
    <property type="project" value="TreeGrafter"/>
</dbReference>
<evidence type="ECO:0000256" key="12">
    <source>
        <dbReference type="SAM" id="MobiDB-lite"/>
    </source>
</evidence>
<dbReference type="GO" id="GO:0009360">
    <property type="term" value="C:DNA polymerase III complex"/>
    <property type="evidence" value="ECO:0007669"/>
    <property type="project" value="InterPro"/>
</dbReference>
<dbReference type="PANTHER" id="PTHR11669:SF0">
    <property type="entry name" value="PROTEIN STICHEL-LIKE 2"/>
    <property type="match status" value="1"/>
</dbReference>
<dbReference type="Pfam" id="PF22608">
    <property type="entry name" value="DNAX_ATPase_lid"/>
    <property type="match status" value="1"/>
</dbReference>
<dbReference type="STRING" id="1261.HMPREF3195_01003"/>
<dbReference type="InterPro" id="IPR008921">
    <property type="entry name" value="DNA_pol3_clamp-load_cplx_C"/>
</dbReference>
<dbReference type="CDD" id="cd18137">
    <property type="entry name" value="HLD_clamp_pol_III_gamma_tau"/>
    <property type="match status" value="1"/>
</dbReference>
<dbReference type="PANTHER" id="PTHR11669">
    <property type="entry name" value="REPLICATION FACTOR C / DNA POLYMERASE III GAMMA-TAU SUBUNIT"/>
    <property type="match status" value="1"/>
</dbReference>
<evidence type="ECO:0000256" key="2">
    <source>
        <dbReference type="ARBA" id="ARBA00012417"/>
    </source>
</evidence>
<dbReference type="PRINTS" id="PR00300">
    <property type="entry name" value="CLPPROTEASEA"/>
</dbReference>
<dbReference type="Pfam" id="PF13177">
    <property type="entry name" value="DNA_pol3_delta2"/>
    <property type="match status" value="1"/>
</dbReference>
<dbReference type="EMBL" id="LSQZ01000038">
    <property type="protein sequence ID" value="KXI12869.1"/>
    <property type="molecule type" value="Genomic_DNA"/>
</dbReference>
<dbReference type="EC" id="2.7.7.7" evidence="2"/>
<accession>A0A135YTX7</accession>
<dbReference type="NCBIfam" id="TIGR02397">
    <property type="entry name" value="dnaX_nterm"/>
    <property type="match status" value="1"/>
</dbReference>
<evidence type="ECO:0000256" key="1">
    <source>
        <dbReference type="ARBA" id="ARBA00006360"/>
    </source>
</evidence>
<dbReference type="GO" id="GO:0003677">
    <property type="term" value="F:DNA binding"/>
    <property type="evidence" value="ECO:0007669"/>
    <property type="project" value="InterPro"/>
</dbReference>
<dbReference type="GO" id="GO:0005524">
    <property type="term" value="F:ATP binding"/>
    <property type="evidence" value="ECO:0007669"/>
    <property type="project" value="UniProtKB-KW"/>
</dbReference>
<dbReference type="Gene3D" id="3.40.50.300">
    <property type="entry name" value="P-loop containing nucleotide triphosphate hydrolases"/>
    <property type="match status" value="1"/>
</dbReference>
<dbReference type="FunFam" id="3.40.50.300:FF:000014">
    <property type="entry name" value="DNA polymerase III subunit gamma/tau"/>
    <property type="match status" value="1"/>
</dbReference>
<evidence type="ECO:0000256" key="10">
    <source>
        <dbReference type="ARBA" id="ARBA00022932"/>
    </source>
</evidence>
<keyword evidence="4" id="KW-0548">Nucleotidyltransferase</keyword>
<dbReference type="Proteomes" id="UP000070326">
    <property type="component" value="Unassembled WGS sequence"/>
</dbReference>
<keyword evidence="9" id="KW-0067">ATP-binding</keyword>
<dbReference type="GO" id="GO:0046872">
    <property type="term" value="F:metal ion binding"/>
    <property type="evidence" value="ECO:0007669"/>
    <property type="project" value="UniProtKB-KW"/>
</dbReference>
<dbReference type="GO" id="GO:0003887">
    <property type="term" value="F:DNA-directed DNA polymerase activity"/>
    <property type="evidence" value="ECO:0007669"/>
    <property type="project" value="UniProtKB-KW"/>
</dbReference>
<dbReference type="NCBIfam" id="NF004046">
    <property type="entry name" value="PRK05563.1"/>
    <property type="match status" value="1"/>
</dbReference>
<sequence>MHKALYREYRPMVFDDVIGQDHIIKTLINQINTNNLSHAYLFCGTRGTGKTSTAKILARAVNCTHDGDKPCNVCQSCVSIMDASNLDVIEIDAASNNSVDDIRELRDTVKYTPNKSKYKVYIIDEVHMLSSGAFNALLKTLEEPPSYVIFILATTEPNKIPATILSRCQRFDFKRIGLDTLVDKMKSICQKENVDISDDALRLVAKNGQGSVRDSLSILDKCLSFSNGPISMEEVLDLLGAADPGQLISLAESIIESDVARSMKLVDDYFMWGKDIRLLVEDLTSVFRSMMMMKIFNEADSVVEFNEEYRNKLLEKSKSIDTEEIIRVLNLLSEAIDKLKQSTNQRMTLEIYIMKLASPATDDSYRAIKKRLEVIERMVEDGRITVVGQAGTSIGDPEPILSDKSRGHMDHRVGRHDRTNKDSYGQETDLSYPRKDRPDQNLEDIDEEGLAYIEENWKKLLERLVKDRKMPLKAFLEDKHALRYKNHILYVVLSDGFSFAIERLKQEETSKYIKNVISEIYKMDIDVRFIVKDDMDKMEFSDPEPKQELGQDPAIGILSSLGDKLKIEK</sequence>
<dbReference type="InterPro" id="IPR022754">
    <property type="entry name" value="DNA_pol_III_gamma-3"/>
</dbReference>
<dbReference type="PATRIC" id="fig|1261.5.peg.1005"/>
<evidence type="ECO:0000256" key="5">
    <source>
        <dbReference type="ARBA" id="ARBA00022705"/>
    </source>
</evidence>
<dbReference type="AlphaFoldDB" id="A0A135YTX7"/>
<evidence type="ECO:0000256" key="9">
    <source>
        <dbReference type="ARBA" id="ARBA00022840"/>
    </source>
</evidence>
<comment type="caution">
    <text evidence="14">The sequence shown here is derived from an EMBL/GenBank/DDBJ whole genome shotgun (WGS) entry which is preliminary data.</text>
</comment>
<dbReference type="InterPro" id="IPR050238">
    <property type="entry name" value="DNA_Rep/Repair_Clamp_Loader"/>
</dbReference>
<evidence type="ECO:0000256" key="6">
    <source>
        <dbReference type="ARBA" id="ARBA00022723"/>
    </source>
</evidence>
<keyword evidence="5" id="KW-0235">DNA replication</keyword>
<dbReference type="RefSeq" id="WP_061101792.1">
    <property type="nucleotide sequence ID" value="NZ_JADMXM010000032.1"/>
</dbReference>
<dbReference type="eggNOG" id="COG2812">
    <property type="taxonomic scope" value="Bacteria"/>
</dbReference>
<evidence type="ECO:0000313" key="14">
    <source>
        <dbReference type="EMBL" id="KXI12869.1"/>
    </source>
</evidence>
<dbReference type="InterPro" id="IPR001270">
    <property type="entry name" value="ClpA/B"/>
</dbReference>
<dbReference type="SUPFAM" id="SSF52540">
    <property type="entry name" value="P-loop containing nucleoside triphosphate hydrolases"/>
    <property type="match status" value="1"/>
</dbReference>
<evidence type="ECO:0000313" key="15">
    <source>
        <dbReference type="Proteomes" id="UP000070326"/>
    </source>
</evidence>
<name>A0A135YTX7_9FIRM</name>
<dbReference type="Gene3D" id="1.20.272.10">
    <property type="match status" value="1"/>
</dbReference>
<dbReference type="CDD" id="cd00009">
    <property type="entry name" value="AAA"/>
    <property type="match status" value="1"/>
</dbReference>
<keyword evidence="7" id="KW-0547">Nucleotide-binding</keyword>
<evidence type="ECO:0000256" key="8">
    <source>
        <dbReference type="ARBA" id="ARBA00022833"/>
    </source>
</evidence>
<comment type="similarity">
    <text evidence="1">Belongs to the DnaX/STICHEL family.</text>
</comment>
<feature type="domain" description="AAA+ ATPase" evidence="13">
    <location>
        <begin position="36"/>
        <end position="177"/>
    </location>
</feature>
<dbReference type="Pfam" id="PF12169">
    <property type="entry name" value="DNA_pol3_gamma3"/>
    <property type="match status" value="1"/>
</dbReference>
<evidence type="ECO:0000256" key="11">
    <source>
        <dbReference type="ARBA" id="ARBA00049244"/>
    </source>
</evidence>
<evidence type="ECO:0000259" key="13">
    <source>
        <dbReference type="SMART" id="SM00382"/>
    </source>
</evidence>
<organism evidence="14 15">
    <name type="scientific">Peptostreptococcus anaerobius</name>
    <dbReference type="NCBI Taxonomy" id="1261"/>
    <lineage>
        <taxon>Bacteria</taxon>
        <taxon>Bacillati</taxon>
        <taxon>Bacillota</taxon>
        <taxon>Clostridia</taxon>
        <taxon>Peptostreptococcales</taxon>
        <taxon>Peptostreptococcaceae</taxon>
        <taxon>Peptostreptococcus</taxon>
    </lineage>
</organism>
<gene>
    <name evidence="14" type="ORF">HMPREF3195_01003</name>
</gene>
<dbReference type="InterPro" id="IPR027417">
    <property type="entry name" value="P-loop_NTPase"/>
</dbReference>
<protein>
    <recommendedName>
        <fullName evidence="2">DNA-directed DNA polymerase</fullName>
        <ecNumber evidence="2">2.7.7.7</ecNumber>
    </recommendedName>
</protein>
<keyword evidence="6" id="KW-0479">Metal-binding</keyword>
<comment type="catalytic activity">
    <reaction evidence="11">
        <text>DNA(n) + a 2'-deoxyribonucleoside 5'-triphosphate = DNA(n+1) + diphosphate</text>
        <dbReference type="Rhea" id="RHEA:22508"/>
        <dbReference type="Rhea" id="RHEA-COMP:17339"/>
        <dbReference type="Rhea" id="RHEA-COMP:17340"/>
        <dbReference type="ChEBI" id="CHEBI:33019"/>
        <dbReference type="ChEBI" id="CHEBI:61560"/>
        <dbReference type="ChEBI" id="CHEBI:173112"/>
        <dbReference type="EC" id="2.7.7.7"/>
    </reaction>
</comment>
<dbReference type="SUPFAM" id="SSF48019">
    <property type="entry name" value="post-AAA+ oligomerization domain-like"/>
    <property type="match status" value="1"/>
</dbReference>
<dbReference type="InterPro" id="IPR045085">
    <property type="entry name" value="HLD_clamp_pol_III_gamma_tau"/>
</dbReference>
<dbReference type="FunFam" id="1.10.8.60:FF:000013">
    <property type="entry name" value="DNA polymerase III subunit gamma/tau"/>
    <property type="match status" value="1"/>
</dbReference>
<feature type="compositionally biased region" description="Basic and acidic residues" evidence="12">
    <location>
        <begin position="401"/>
        <end position="421"/>
    </location>
</feature>
<evidence type="ECO:0000256" key="4">
    <source>
        <dbReference type="ARBA" id="ARBA00022695"/>
    </source>
</evidence>
<dbReference type="SMART" id="SM00382">
    <property type="entry name" value="AAA"/>
    <property type="match status" value="1"/>
</dbReference>
<dbReference type="Gene3D" id="1.10.8.60">
    <property type="match status" value="1"/>
</dbReference>
<feature type="region of interest" description="Disordered" evidence="12">
    <location>
        <begin position="389"/>
        <end position="441"/>
    </location>
</feature>
<keyword evidence="8" id="KW-0862">Zinc</keyword>
<evidence type="ECO:0000256" key="3">
    <source>
        <dbReference type="ARBA" id="ARBA00022679"/>
    </source>
</evidence>